<dbReference type="Pfam" id="PF01129">
    <property type="entry name" value="ART"/>
    <property type="match status" value="1"/>
</dbReference>
<comment type="caution">
    <text evidence="7">The sequence shown here is derived from an EMBL/GenBank/DDBJ whole genome shotgun (WGS) entry which is preliminary data.</text>
</comment>
<evidence type="ECO:0000256" key="2">
    <source>
        <dbReference type="ARBA" id="ARBA00022676"/>
    </source>
</evidence>
<gene>
    <name evidence="7" type="ORF">MBJ925_LOCUS32915</name>
</gene>
<evidence type="ECO:0000313" key="8">
    <source>
        <dbReference type="Proteomes" id="UP000663824"/>
    </source>
</evidence>
<evidence type="ECO:0000256" key="5">
    <source>
        <dbReference type="ARBA" id="ARBA00047597"/>
    </source>
</evidence>
<proteinExistence type="inferred from homology"/>
<keyword evidence="2 6" id="KW-0328">Glycosyltransferase</keyword>
<evidence type="ECO:0000256" key="1">
    <source>
        <dbReference type="ARBA" id="ARBA00009558"/>
    </source>
</evidence>
<comment type="catalytic activity">
    <reaction evidence="5 6">
        <text>L-arginyl-[protein] + NAD(+) = N(omega)-(ADP-D-ribosyl)-L-arginyl-[protein] + nicotinamide + H(+)</text>
        <dbReference type="Rhea" id="RHEA:19149"/>
        <dbReference type="Rhea" id="RHEA-COMP:10532"/>
        <dbReference type="Rhea" id="RHEA-COMP:15087"/>
        <dbReference type="ChEBI" id="CHEBI:15378"/>
        <dbReference type="ChEBI" id="CHEBI:17154"/>
        <dbReference type="ChEBI" id="CHEBI:29965"/>
        <dbReference type="ChEBI" id="CHEBI:57540"/>
        <dbReference type="ChEBI" id="CHEBI:142554"/>
        <dbReference type="EC" id="2.4.2.31"/>
    </reaction>
</comment>
<evidence type="ECO:0000256" key="4">
    <source>
        <dbReference type="ARBA" id="ARBA00022695"/>
    </source>
</evidence>
<evidence type="ECO:0000256" key="6">
    <source>
        <dbReference type="RuleBase" id="RU361228"/>
    </source>
</evidence>
<organism evidence="7 8">
    <name type="scientific">Rotaria magnacalcarata</name>
    <dbReference type="NCBI Taxonomy" id="392030"/>
    <lineage>
        <taxon>Eukaryota</taxon>
        <taxon>Metazoa</taxon>
        <taxon>Spiralia</taxon>
        <taxon>Gnathifera</taxon>
        <taxon>Rotifera</taxon>
        <taxon>Eurotatoria</taxon>
        <taxon>Bdelloidea</taxon>
        <taxon>Philodinida</taxon>
        <taxon>Philodinidae</taxon>
        <taxon>Rotaria</taxon>
    </lineage>
</organism>
<dbReference type="EMBL" id="CAJNRE010017986">
    <property type="protein sequence ID" value="CAF2159707.1"/>
    <property type="molecule type" value="Genomic_DNA"/>
</dbReference>
<keyword evidence="6" id="KW-0520">NAD</keyword>
<sequence length="219" mass="25144">MSCTRSYRFVESYLPESHLVDYNPISGYRRWPLVSLEDAVKDLASLVPGVESYAAYAKEHCIQNTPLSRNESAAIYLYTKEKLFFENLNKALRLEYGAALQAWFPFLKLFMTALQKLSLCRTTLWRGVADINITNSNFMENSYHIWWSVNSCTSYLNVASVFADQMGTLFCIDAIYGRDITQYSAFQEKEIVLMPGTLLRVKGTRPDTNGLSIIHLEEW</sequence>
<reference evidence="7" key="1">
    <citation type="submission" date="2021-02" db="EMBL/GenBank/DDBJ databases">
        <authorList>
            <person name="Nowell W R."/>
        </authorList>
    </citation>
    <scope>NUCLEOTIDE SEQUENCE</scope>
</reference>
<accession>A0A816YD61</accession>
<comment type="similarity">
    <text evidence="1 6">Belongs to the Arg-specific ADP-ribosyltransferase family.</text>
</comment>
<dbReference type="EC" id="2.4.2.31" evidence="6"/>
<keyword evidence="3 6" id="KW-0808">Transferase</keyword>
<evidence type="ECO:0000256" key="3">
    <source>
        <dbReference type="ARBA" id="ARBA00022679"/>
    </source>
</evidence>
<dbReference type="InterPro" id="IPR000768">
    <property type="entry name" value="ART"/>
</dbReference>
<keyword evidence="4" id="KW-0548">Nucleotidyltransferase</keyword>
<protein>
    <recommendedName>
        <fullName evidence="6">NAD(P)(+)--arginine ADP-ribosyltransferase</fullName>
        <ecNumber evidence="6">2.4.2.31</ecNumber>
    </recommendedName>
    <alternativeName>
        <fullName evidence="6">Mono(ADP-ribosyl)transferase</fullName>
    </alternativeName>
</protein>
<evidence type="ECO:0000313" key="7">
    <source>
        <dbReference type="EMBL" id="CAF2159707.1"/>
    </source>
</evidence>
<dbReference type="GO" id="GO:0106274">
    <property type="term" value="F:NAD+-protein-arginine ADP-ribosyltransferase activity"/>
    <property type="evidence" value="ECO:0007669"/>
    <property type="project" value="UniProtKB-EC"/>
</dbReference>
<keyword evidence="6" id="KW-0521">NADP</keyword>
<dbReference type="Gene3D" id="3.90.176.10">
    <property type="entry name" value="Toxin ADP-ribosyltransferase, Chain A, domain 1"/>
    <property type="match status" value="1"/>
</dbReference>
<dbReference type="GO" id="GO:0016779">
    <property type="term" value="F:nucleotidyltransferase activity"/>
    <property type="evidence" value="ECO:0007669"/>
    <property type="project" value="UniProtKB-KW"/>
</dbReference>
<dbReference type="SUPFAM" id="SSF56399">
    <property type="entry name" value="ADP-ribosylation"/>
    <property type="match status" value="1"/>
</dbReference>
<name>A0A816YD61_9BILA</name>
<dbReference type="AlphaFoldDB" id="A0A816YD61"/>
<dbReference type="Proteomes" id="UP000663824">
    <property type="component" value="Unassembled WGS sequence"/>
</dbReference>